<comment type="caution">
    <text evidence="1">The sequence shown here is derived from an EMBL/GenBank/DDBJ whole genome shotgun (WGS) entry which is preliminary data.</text>
</comment>
<dbReference type="VEuPathDB" id="ToxoDB:LOC34619245"/>
<evidence type="ECO:0000313" key="1">
    <source>
        <dbReference type="EMBL" id="OEH79749.1"/>
    </source>
</evidence>
<dbReference type="Proteomes" id="UP000095192">
    <property type="component" value="Unassembled WGS sequence"/>
</dbReference>
<proteinExistence type="predicted"/>
<dbReference type="EMBL" id="JROU02000288">
    <property type="protein sequence ID" value="OEH79749.1"/>
    <property type="molecule type" value="Genomic_DNA"/>
</dbReference>
<reference evidence="1 2" key="1">
    <citation type="journal article" date="2016" name="BMC Genomics">
        <title>Comparative genomics reveals Cyclospora cayetanensis possesses coccidia-like metabolism and invasion components but unique surface antigens.</title>
        <authorList>
            <person name="Liu S."/>
            <person name="Wang L."/>
            <person name="Zheng H."/>
            <person name="Xu Z."/>
            <person name="Roellig D.M."/>
            <person name="Li N."/>
            <person name="Frace M.A."/>
            <person name="Tang K."/>
            <person name="Arrowood M.J."/>
            <person name="Moss D.M."/>
            <person name="Zhang L."/>
            <person name="Feng Y."/>
            <person name="Xiao L."/>
        </authorList>
    </citation>
    <scope>NUCLEOTIDE SEQUENCE [LARGE SCALE GENOMIC DNA]</scope>
    <source>
        <strain evidence="1 2">CHN_HEN01</strain>
    </source>
</reference>
<sequence length="448" mass="46822">MQGDSEEPKQQPGIVELTVEAPLEGGKEYDLIADLGAFTDFSYNPWGPLAPQTVSFVAVATHCSLRVGAAAVAAAAESAEPDGPEAQATAGDEASYELVIAPSGSYAEGDTRAGEGAIAVVRCTEGLAVPSDLVEGADVRNAGMVRCRNGRWDGHLTPCVPRCGPYPSLPEAYEVEEKEEGAAEGLLGASIVIRCTEAAAAGEGEKPQEQTLRCAGGRWEPLKLSCAALCPPLGPSLGHQYSVLLPDGSEPRAAGQGDVEAAAIEGDKRVVSCRDAGVATEQHMEEAEHEQLRQVVQCTEKGWAPPLSFSCNRSCLQPPVPPEGADIQGESLRHGSVWTATCKSGSSMWSAAAATAGVLSHVQVCFFGSRIGVVGMRVCEGVMAAFVLAIELHAVLREQCIHVLPCSLHDGGESPSVLQGPRVYIVSPICGVFAYFLQATKILTACTL</sequence>
<gene>
    <name evidence="1" type="ORF">cyc_02382</name>
</gene>
<name>A0A1D3D8G7_9EIME</name>
<dbReference type="VEuPathDB" id="ToxoDB:cyc_02382"/>
<protein>
    <submittedName>
        <fullName evidence="1">Sushi domain-containing protein, scr repeat-containing protein</fullName>
    </submittedName>
</protein>
<keyword evidence="2" id="KW-1185">Reference proteome</keyword>
<evidence type="ECO:0000313" key="2">
    <source>
        <dbReference type="Proteomes" id="UP000095192"/>
    </source>
</evidence>
<organism evidence="1 2">
    <name type="scientific">Cyclospora cayetanensis</name>
    <dbReference type="NCBI Taxonomy" id="88456"/>
    <lineage>
        <taxon>Eukaryota</taxon>
        <taxon>Sar</taxon>
        <taxon>Alveolata</taxon>
        <taxon>Apicomplexa</taxon>
        <taxon>Conoidasida</taxon>
        <taxon>Coccidia</taxon>
        <taxon>Eucoccidiorida</taxon>
        <taxon>Eimeriorina</taxon>
        <taxon>Eimeriidae</taxon>
        <taxon>Cyclospora</taxon>
    </lineage>
</organism>
<dbReference type="AlphaFoldDB" id="A0A1D3D8G7"/>
<dbReference type="InParanoid" id="A0A1D3D8G7"/>
<accession>A0A1D3D8G7</accession>